<dbReference type="InterPro" id="IPR002645">
    <property type="entry name" value="STAS_dom"/>
</dbReference>
<evidence type="ECO:0000313" key="5">
    <source>
        <dbReference type="Proteomes" id="UP000030661"/>
    </source>
</evidence>
<dbReference type="STRING" id="1499967.U27_06633"/>
<dbReference type="PROSITE" id="PS50801">
    <property type="entry name" value="STAS"/>
    <property type="match status" value="1"/>
</dbReference>
<feature type="domain" description="STAS" evidence="3">
    <location>
        <begin position="3"/>
        <end position="113"/>
    </location>
</feature>
<dbReference type="AlphaFoldDB" id="A0A081C4Z3"/>
<dbReference type="CDD" id="cd07043">
    <property type="entry name" value="STAS_anti-anti-sigma_factors"/>
    <property type="match status" value="1"/>
</dbReference>
<reference evidence="4 5" key="1">
    <citation type="journal article" date="2015" name="PeerJ">
        <title>First genomic representation of candidate bacterial phylum KSB3 points to enhanced environmental sensing as a trigger of wastewater bulking.</title>
        <authorList>
            <person name="Sekiguchi Y."/>
            <person name="Ohashi A."/>
            <person name="Parks D.H."/>
            <person name="Yamauchi T."/>
            <person name="Tyson G.W."/>
            <person name="Hugenholtz P."/>
        </authorList>
    </citation>
    <scope>NUCLEOTIDE SEQUENCE [LARGE SCALE GENOMIC DNA]</scope>
</reference>
<evidence type="ECO:0000313" key="4">
    <source>
        <dbReference type="EMBL" id="GAK59648.1"/>
    </source>
</evidence>
<accession>A0A081C4Z3</accession>
<dbReference type="HOGENOM" id="CLU_115403_6_4_0"/>
<dbReference type="InterPro" id="IPR003658">
    <property type="entry name" value="Anti-sigma_ant"/>
</dbReference>
<evidence type="ECO:0000256" key="1">
    <source>
        <dbReference type="ARBA" id="ARBA00009013"/>
    </source>
</evidence>
<organism evidence="4 5">
    <name type="scientific">Vecturithrix granuli</name>
    <dbReference type="NCBI Taxonomy" id="1499967"/>
    <lineage>
        <taxon>Bacteria</taxon>
        <taxon>Candidatus Moduliflexota</taxon>
        <taxon>Candidatus Vecturitrichia</taxon>
        <taxon>Candidatus Vecturitrichales</taxon>
        <taxon>Candidatus Vecturitrichaceae</taxon>
        <taxon>Candidatus Vecturithrix</taxon>
    </lineage>
</organism>
<dbReference type="PANTHER" id="PTHR33495:SF2">
    <property type="entry name" value="ANTI-SIGMA FACTOR ANTAGONIST TM_1081-RELATED"/>
    <property type="match status" value="1"/>
</dbReference>
<dbReference type="Proteomes" id="UP000030661">
    <property type="component" value="Unassembled WGS sequence"/>
</dbReference>
<keyword evidence="5" id="KW-1185">Reference proteome</keyword>
<dbReference type="InterPro" id="IPR036513">
    <property type="entry name" value="STAS_dom_sf"/>
</dbReference>
<dbReference type="Pfam" id="PF01740">
    <property type="entry name" value="STAS"/>
    <property type="match status" value="1"/>
</dbReference>
<evidence type="ECO:0000256" key="2">
    <source>
        <dbReference type="RuleBase" id="RU003749"/>
    </source>
</evidence>
<protein>
    <recommendedName>
        <fullName evidence="2">Anti-sigma factor antagonist</fullName>
    </recommendedName>
</protein>
<dbReference type="NCBIfam" id="TIGR00377">
    <property type="entry name" value="ant_ant_sig"/>
    <property type="match status" value="1"/>
</dbReference>
<comment type="similarity">
    <text evidence="1 2">Belongs to the anti-sigma-factor antagonist family.</text>
</comment>
<dbReference type="GO" id="GO:0043856">
    <property type="term" value="F:anti-sigma factor antagonist activity"/>
    <property type="evidence" value="ECO:0007669"/>
    <property type="project" value="InterPro"/>
</dbReference>
<dbReference type="eggNOG" id="COG1366">
    <property type="taxonomic scope" value="Bacteria"/>
</dbReference>
<dbReference type="PANTHER" id="PTHR33495">
    <property type="entry name" value="ANTI-SIGMA FACTOR ANTAGONIST TM_1081-RELATED-RELATED"/>
    <property type="match status" value="1"/>
</dbReference>
<dbReference type="SUPFAM" id="SSF52091">
    <property type="entry name" value="SpoIIaa-like"/>
    <property type="match status" value="1"/>
</dbReference>
<gene>
    <name evidence="4" type="ORF">U27_06633</name>
</gene>
<dbReference type="Gene3D" id="3.30.750.24">
    <property type="entry name" value="STAS domain"/>
    <property type="match status" value="1"/>
</dbReference>
<proteinExistence type="inferred from homology"/>
<name>A0A081C4Z3_VECG1</name>
<evidence type="ECO:0000259" key="3">
    <source>
        <dbReference type="PROSITE" id="PS50801"/>
    </source>
</evidence>
<dbReference type="EMBL" id="DF820470">
    <property type="protein sequence ID" value="GAK59648.1"/>
    <property type="molecule type" value="Genomic_DNA"/>
</dbReference>
<sequence>MELYIETRTKNQAYIIDVQGEVDLYSSPTMREYILKTLRQQHPPLLIIELSRVNYMDSSGIATLVEGLQLANEYHIKFRLVGLSPIVLEVFQLARLERVFAIFKTEEEALKDD</sequence>